<sequence>MTGKKRTGDRRGGWGPKGQPGEVGGGVVLAGMTDALCPCLPWSRPHSSVADWSGRALWWLPSHCAACVVIQVLNGPNLRWANLRYTKR</sequence>
<protein>
    <submittedName>
        <fullName evidence="2">Uncharacterized protein</fullName>
    </submittedName>
</protein>
<feature type="compositionally biased region" description="Gly residues" evidence="1">
    <location>
        <begin position="13"/>
        <end position="25"/>
    </location>
</feature>
<evidence type="ECO:0000313" key="2">
    <source>
        <dbReference type="EMBL" id="PKI32861.1"/>
    </source>
</evidence>
<comment type="caution">
    <text evidence="2">The sequence shown here is derived from an EMBL/GenBank/DDBJ whole genome shotgun (WGS) entry which is preliminary data.</text>
</comment>
<organism evidence="2 3">
    <name type="scientific">Punica granatum</name>
    <name type="common">Pomegranate</name>
    <dbReference type="NCBI Taxonomy" id="22663"/>
    <lineage>
        <taxon>Eukaryota</taxon>
        <taxon>Viridiplantae</taxon>
        <taxon>Streptophyta</taxon>
        <taxon>Embryophyta</taxon>
        <taxon>Tracheophyta</taxon>
        <taxon>Spermatophyta</taxon>
        <taxon>Magnoliopsida</taxon>
        <taxon>eudicotyledons</taxon>
        <taxon>Gunneridae</taxon>
        <taxon>Pentapetalae</taxon>
        <taxon>rosids</taxon>
        <taxon>malvids</taxon>
        <taxon>Myrtales</taxon>
        <taxon>Lythraceae</taxon>
        <taxon>Punica</taxon>
    </lineage>
</organism>
<keyword evidence="3" id="KW-1185">Reference proteome</keyword>
<dbReference type="Proteomes" id="UP000233551">
    <property type="component" value="Unassembled WGS sequence"/>
</dbReference>
<dbReference type="EMBL" id="PGOL01007274">
    <property type="protein sequence ID" value="PKI32861.1"/>
    <property type="molecule type" value="Genomic_DNA"/>
</dbReference>
<gene>
    <name evidence="2" type="ORF">CRG98_046746</name>
</gene>
<evidence type="ECO:0000256" key="1">
    <source>
        <dbReference type="SAM" id="MobiDB-lite"/>
    </source>
</evidence>
<name>A0A2I0HMH9_PUNGR</name>
<dbReference type="AlphaFoldDB" id="A0A2I0HMH9"/>
<reference evidence="2 3" key="1">
    <citation type="submission" date="2017-11" db="EMBL/GenBank/DDBJ databases">
        <title>De-novo sequencing of pomegranate (Punica granatum L.) genome.</title>
        <authorList>
            <person name="Akparov Z."/>
            <person name="Amiraslanov A."/>
            <person name="Hajiyeva S."/>
            <person name="Abbasov M."/>
            <person name="Kaur K."/>
            <person name="Hamwieh A."/>
            <person name="Solovyev V."/>
            <person name="Salamov A."/>
            <person name="Braich B."/>
            <person name="Kosarev P."/>
            <person name="Mahmoud A."/>
            <person name="Hajiyev E."/>
            <person name="Babayeva S."/>
            <person name="Izzatullayeva V."/>
            <person name="Mammadov A."/>
            <person name="Mammadov A."/>
            <person name="Sharifova S."/>
            <person name="Ojaghi J."/>
            <person name="Eynullazada K."/>
            <person name="Bayramov B."/>
            <person name="Abdulazimova A."/>
            <person name="Shahmuradov I."/>
        </authorList>
    </citation>
    <scope>NUCLEOTIDE SEQUENCE [LARGE SCALE GENOMIC DNA]</scope>
    <source>
        <strain evidence="3">cv. AG2017</strain>
        <tissue evidence="2">Leaf</tissue>
    </source>
</reference>
<accession>A0A2I0HMH9</accession>
<evidence type="ECO:0000313" key="3">
    <source>
        <dbReference type="Proteomes" id="UP000233551"/>
    </source>
</evidence>
<proteinExistence type="predicted"/>
<feature type="region of interest" description="Disordered" evidence="1">
    <location>
        <begin position="1"/>
        <end position="25"/>
    </location>
</feature>